<keyword evidence="5" id="KW-1185">Reference proteome</keyword>
<keyword evidence="2" id="KW-0472">Membrane</keyword>
<accession>A0ABS6JG63</accession>
<evidence type="ECO:0000256" key="1">
    <source>
        <dbReference type="SAM" id="Coils"/>
    </source>
</evidence>
<dbReference type="EMBL" id="JAHQCS010000106">
    <property type="protein sequence ID" value="MBU9712660.1"/>
    <property type="molecule type" value="Genomic_DNA"/>
</dbReference>
<sequence>MKLVRVHIFGYGKWEDRVWDISNNNNLSLFMGKNEAGKSTLMSFIQAVLFGFPKKGENQFIPVKTDKYGGSVSLLTEDYGSITIQRIKGNKVKGDVTVFFPEGQEGGEEELLSVLKGLDQHTFQGIFHFNLDGLNGLGNIHPEDLNQFLYDTGIGGAQQLTRLEKKFYSEMELLFKPRGKKTEMNLLLKELEGKKREKQRWEDRIAAYEQLKRDIKEREKKHNEVKKEWKITNDKINQVEKADMIFPLAKEWEQRRLWLKEGKSIALFPEKGLERLEALEHKRSEVVTLLKDENVKLAMLERDNQQLECHPFWKDLKREIEYIDKKNDVYQARKNDWKEYQLEKEHLSRKKNAIEKEWSTYEINFSRIVYHQTLKSQYDQIKEMSNTKQLYEQRLKEEIEKVTKEGREEEGEVVRIEQHLMSKEELALLKNKINEMEEKGDTKVQKLLIKERLNSSHRHHDKLVSQEKQQVSILGGLTGAFLLIALYGFLFSEGIITVIGAGFTLLFLMTVFLKRNAIFKQKKEQIKEQEVLQTQLRELDNETADKTSLEHWKREFEWENERRRQLEQLKNQLQRLTQKQDVLFKEWDELQEGKRNVQRELKEWAERYRLPLNLSFSLYDRLLESLEKWNAIEEQLFLLNGKMDTLYLELKEFEDMLEEIIKKTGLKKGNSVRESVQFLIQFYDREVEKGSRFQRIKEQIQLREESLLRLQHEKEQIEKEMDTLLRNAEVNNEEDFRRKAYHYEQQRIQEEEKNHYWIQMKTIFPDETLLMKSIQRLIYENYSPGIERKHLEEIVKKLELEMNTHLEEIATLKQEVTLLEQDGTYEEILLTFSQLNEELKTLAKQWATYSVGSQMIKHVKGIYERERQPAVIKKAEEIFQELTDGEYKRVYAPLGEERFIVEHKDGARYEPSQLSRGTCEMLYLAFRFALASLFSVKAPFPIIMDETLVNMDRTRRIRVVSFLNKFSKGRQILLFTCHHHIANEFQCEKIDMFQD</sequence>
<name>A0ABS6JG63_9BACI</name>
<keyword evidence="2" id="KW-1133">Transmembrane helix</keyword>
<dbReference type="InterPro" id="IPR038734">
    <property type="entry name" value="YhaN_AAA"/>
</dbReference>
<dbReference type="Pfam" id="PF13514">
    <property type="entry name" value="AAA_27"/>
    <property type="match status" value="1"/>
</dbReference>
<evidence type="ECO:0000313" key="4">
    <source>
        <dbReference type="EMBL" id="MBU9712660.1"/>
    </source>
</evidence>
<feature type="coiled-coil region" evidence="1">
    <location>
        <begin position="522"/>
        <end position="607"/>
    </location>
</feature>
<dbReference type="Proteomes" id="UP000784880">
    <property type="component" value="Unassembled WGS sequence"/>
</dbReference>
<dbReference type="PANTHER" id="PTHR41259:SF1">
    <property type="entry name" value="DOUBLE-STRAND BREAK REPAIR RAD50 ATPASE, PUTATIVE-RELATED"/>
    <property type="match status" value="1"/>
</dbReference>
<feature type="coiled-coil region" evidence="1">
    <location>
        <begin position="788"/>
        <end position="845"/>
    </location>
</feature>
<feature type="domain" description="YhaN AAA" evidence="3">
    <location>
        <begin position="1"/>
        <end position="199"/>
    </location>
</feature>
<evidence type="ECO:0000256" key="2">
    <source>
        <dbReference type="SAM" id="Phobius"/>
    </source>
</evidence>
<organism evidence="4 5">
    <name type="scientific">Evansella tamaricis</name>
    <dbReference type="NCBI Taxonomy" id="2069301"/>
    <lineage>
        <taxon>Bacteria</taxon>
        <taxon>Bacillati</taxon>
        <taxon>Bacillota</taxon>
        <taxon>Bacilli</taxon>
        <taxon>Bacillales</taxon>
        <taxon>Bacillaceae</taxon>
        <taxon>Evansella</taxon>
    </lineage>
</organism>
<comment type="caution">
    <text evidence="4">The sequence shown here is derived from an EMBL/GenBank/DDBJ whole genome shotgun (WGS) entry which is preliminary data.</text>
</comment>
<feature type="coiled-coil region" evidence="1">
    <location>
        <begin position="337"/>
        <end position="439"/>
    </location>
</feature>
<feature type="coiled-coil region" evidence="1">
    <location>
        <begin position="700"/>
        <end position="734"/>
    </location>
</feature>
<feature type="transmembrane region" description="Helical" evidence="2">
    <location>
        <begin position="471"/>
        <end position="489"/>
    </location>
</feature>
<evidence type="ECO:0000313" key="5">
    <source>
        <dbReference type="Proteomes" id="UP000784880"/>
    </source>
</evidence>
<keyword evidence="1" id="KW-0175">Coiled coil</keyword>
<dbReference type="RefSeq" id="WP_217066838.1">
    <property type="nucleotide sequence ID" value="NZ_JAHQCS010000106.1"/>
</dbReference>
<proteinExistence type="predicted"/>
<feature type="transmembrane region" description="Helical" evidence="2">
    <location>
        <begin position="495"/>
        <end position="513"/>
    </location>
</feature>
<dbReference type="PANTHER" id="PTHR41259">
    <property type="entry name" value="DOUBLE-STRAND BREAK REPAIR RAD50 ATPASE, PUTATIVE-RELATED"/>
    <property type="match status" value="1"/>
</dbReference>
<reference evidence="4 5" key="1">
    <citation type="submission" date="2021-06" db="EMBL/GenBank/DDBJ databases">
        <title>Bacillus sp. RD4P76, an endophyte from a halophyte.</title>
        <authorList>
            <person name="Sun J.-Q."/>
        </authorList>
    </citation>
    <scope>NUCLEOTIDE SEQUENCE [LARGE SCALE GENOMIC DNA]</scope>
    <source>
        <strain evidence="4 5">CGMCC 1.15917</strain>
    </source>
</reference>
<protein>
    <submittedName>
        <fullName evidence="4">AAA family ATPase</fullName>
    </submittedName>
</protein>
<feature type="coiled-coil region" evidence="1">
    <location>
        <begin position="184"/>
        <end position="228"/>
    </location>
</feature>
<gene>
    <name evidence="4" type="ORF">KS419_12995</name>
</gene>
<evidence type="ECO:0000259" key="3">
    <source>
        <dbReference type="Pfam" id="PF13514"/>
    </source>
</evidence>
<keyword evidence="2" id="KW-0812">Transmembrane</keyword>